<evidence type="ECO:0000313" key="4">
    <source>
        <dbReference type="Proteomes" id="UP000027222"/>
    </source>
</evidence>
<feature type="region of interest" description="Disordered" evidence="1">
    <location>
        <begin position="1"/>
        <end position="28"/>
    </location>
</feature>
<organism evidence="3 4">
    <name type="scientific">Galerina marginata (strain CBS 339.88)</name>
    <dbReference type="NCBI Taxonomy" id="685588"/>
    <lineage>
        <taxon>Eukaryota</taxon>
        <taxon>Fungi</taxon>
        <taxon>Dikarya</taxon>
        <taxon>Basidiomycota</taxon>
        <taxon>Agaricomycotina</taxon>
        <taxon>Agaricomycetes</taxon>
        <taxon>Agaricomycetidae</taxon>
        <taxon>Agaricales</taxon>
        <taxon>Agaricineae</taxon>
        <taxon>Strophariaceae</taxon>
        <taxon>Galerina</taxon>
    </lineage>
</organism>
<reference evidence="4" key="1">
    <citation type="journal article" date="2014" name="Proc. Natl. Acad. Sci. U.S.A.">
        <title>Extensive sampling of basidiomycete genomes demonstrates inadequacy of the white-rot/brown-rot paradigm for wood decay fungi.</title>
        <authorList>
            <person name="Riley R."/>
            <person name="Salamov A.A."/>
            <person name="Brown D.W."/>
            <person name="Nagy L.G."/>
            <person name="Floudas D."/>
            <person name="Held B.W."/>
            <person name="Levasseur A."/>
            <person name="Lombard V."/>
            <person name="Morin E."/>
            <person name="Otillar R."/>
            <person name="Lindquist E.A."/>
            <person name="Sun H."/>
            <person name="LaButti K.M."/>
            <person name="Schmutz J."/>
            <person name="Jabbour D."/>
            <person name="Luo H."/>
            <person name="Baker S.E."/>
            <person name="Pisabarro A.G."/>
            <person name="Walton J.D."/>
            <person name="Blanchette R.A."/>
            <person name="Henrissat B."/>
            <person name="Martin F."/>
            <person name="Cullen D."/>
            <person name="Hibbett D.S."/>
            <person name="Grigoriev I.V."/>
        </authorList>
    </citation>
    <scope>NUCLEOTIDE SEQUENCE [LARGE SCALE GENOMIC DNA]</scope>
    <source>
        <strain evidence="4">CBS 339.88</strain>
    </source>
</reference>
<keyword evidence="2" id="KW-1133">Transmembrane helix</keyword>
<dbReference type="AlphaFoldDB" id="A0A067TJD9"/>
<sequence length="363" mass="40269">MASKDRPQLNLSPSHAETQAAPASHSVSSIKKSTASEPSLTAQLGHSPLAWHPRITPYRLLFLSTTMALGTTKAILTYRGKAIGSTTLEWIIGVVLSLLFYILGDSEFQGNYPAYLSSFFSYDCMDIVWRILRTLSINRPLYHSDEWFAISGCPVSGLPIATGFRIVVTSIVVTFGMVKAICAYLGLNAVANSLDWTVTVAFTSLLYCIGLYEPNTANIAPLLFTKDYSSILRNIWRFVSSATFYSVTILLILSWAKFVHIASNYVYHDIKSDIESNEAVIAMVWSSILLLISAFFFAVLAMGIYGLFLLLRRIKRASPNYIASLPSVARLINFRLWNLSRYASLGQIAFLTICHFSTDCSCP</sequence>
<dbReference type="OrthoDB" id="3268450at2759"/>
<feature type="transmembrane region" description="Helical" evidence="2">
    <location>
        <begin position="279"/>
        <end position="311"/>
    </location>
</feature>
<dbReference type="Proteomes" id="UP000027222">
    <property type="component" value="Unassembled WGS sequence"/>
</dbReference>
<dbReference type="HOGENOM" id="CLU_763016_0_0_1"/>
<protein>
    <submittedName>
        <fullName evidence="3">Uncharacterized protein</fullName>
    </submittedName>
</protein>
<proteinExistence type="predicted"/>
<dbReference type="EMBL" id="KL142372">
    <property type="protein sequence ID" value="KDR80014.1"/>
    <property type="molecule type" value="Genomic_DNA"/>
</dbReference>
<feature type="transmembrane region" description="Helical" evidence="2">
    <location>
        <begin position="166"/>
        <end position="187"/>
    </location>
</feature>
<evidence type="ECO:0000313" key="3">
    <source>
        <dbReference type="EMBL" id="KDR80014.1"/>
    </source>
</evidence>
<keyword evidence="2" id="KW-0812">Transmembrane</keyword>
<keyword evidence="4" id="KW-1185">Reference proteome</keyword>
<evidence type="ECO:0000256" key="2">
    <source>
        <dbReference type="SAM" id="Phobius"/>
    </source>
</evidence>
<feature type="transmembrane region" description="Helical" evidence="2">
    <location>
        <begin position="83"/>
        <end position="102"/>
    </location>
</feature>
<keyword evidence="2" id="KW-0472">Membrane</keyword>
<name>A0A067TJD9_GALM3</name>
<evidence type="ECO:0000256" key="1">
    <source>
        <dbReference type="SAM" id="MobiDB-lite"/>
    </source>
</evidence>
<accession>A0A067TJD9</accession>
<feature type="transmembrane region" description="Helical" evidence="2">
    <location>
        <begin position="235"/>
        <end position="259"/>
    </location>
</feature>
<gene>
    <name evidence="3" type="ORF">GALMADRAFT_242217</name>
</gene>